<keyword evidence="1" id="KW-0645">Protease</keyword>
<dbReference type="GO" id="GO:0004252">
    <property type="term" value="F:serine-type endopeptidase activity"/>
    <property type="evidence" value="ECO:0007669"/>
    <property type="project" value="UniProtKB-UniRule"/>
</dbReference>
<gene>
    <name evidence="4" type="ORF">CVS30_06335</name>
</gene>
<keyword evidence="1" id="KW-0378">Hydrolase</keyword>
<accession>A0A2V5ISF7</accession>
<organism evidence="4 5">
    <name type="scientific">Arthrobacter psychrolactophilus</name>
    <dbReference type="NCBI Taxonomy" id="92442"/>
    <lineage>
        <taxon>Bacteria</taxon>
        <taxon>Bacillati</taxon>
        <taxon>Actinomycetota</taxon>
        <taxon>Actinomycetes</taxon>
        <taxon>Micrococcales</taxon>
        <taxon>Micrococcaceae</taxon>
        <taxon>Arthrobacter</taxon>
    </lineage>
</organism>
<proteinExistence type="inferred from homology"/>
<sequence length="788" mass="85896">MTEQNLPRRPLLYKGEALRTPVEKPPTGGGDKFEPQTAGEAREILLPQVQSVRAKVGGLSPEMRLPGHTFIEAKLLPNYLAASSFPGQLLNQLGAMPVGSRAEKGIYRTSSTSKEAITRRLVLAVPNDSLAALEVLVESRGQTRTERAAFEEIRKLDEFSLPSQVLTRAVEAVETDLDEVILWETVLNPIGLRGNALEAATEETVAQWRSAVESFGGQIELDFVRRVGGLTFVPVRASKRSMEELSAFNALRIVRPMPAIPPRPLFGLRSSAAWHGPKTTATRDDSFKVAVFDGGLNDVANINGHMVAASFDLTGQVADPDSLLHGTAVTGAALYGLIQHGQHAATPPLPLDSFRVLPPPPIPDDMFGYWVLDQIKDVVSLDEHKIINLSLGPTLPVQDDSEPNRWTSELDTLAWERDVLFVVAAGNDGHLDSASGRDRVQVPGDMVNGFSVGACDSPTPTAPWKRASYSSVGPGRWGSRIQPLGLQFGGSEAQKFPILAADGTFLEATGTSFAAPLVTHAMSELAINLPVVNANVLRAFGVHFAERPKTRHLQLQSEVGYGRIPSDFLDVLTCSADETHVLYKDSTERGELTAYKLPIPRGMVGKLEVRITLAYLSPVEPTEATEYTSASIDLALRPHAFTHRFTSPHNGDGRTLDRRSQEALQLIQAGWRESQEPVTKTLGASRGSSEVNLRESGKWETLRHYRFSLSPGEVEDPRIELNYLTRSRGQLDKSPSTLPFAMLITVSDTSGAGKLYDDAVVQFQSLQPAGRARARLGLRSDQASIWQE</sequence>
<dbReference type="InterPro" id="IPR034074">
    <property type="entry name" value="Y4bN_pept_dom"/>
</dbReference>
<dbReference type="InterPro" id="IPR000209">
    <property type="entry name" value="Peptidase_S8/S53_dom"/>
</dbReference>
<keyword evidence="1" id="KW-0720">Serine protease</keyword>
<reference evidence="4 5" key="1">
    <citation type="submission" date="2018-05" db="EMBL/GenBank/DDBJ databases">
        <title>Genetic diversity of glacier-inhabiting Cryobacterium bacteria in China and description of Cryobacterium mengkeensis sp. nov. and Arthrobacter glacialis sp. nov.</title>
        <authorList>
            <person name="Liu Q."/>
            <person name="Xin Y.-H."/>
        </authorList>
    </citation>
    <scope>NUCLEOTIDE SEQUENCE [LARGE SCALE GENOMIC DNA]</scope>
    <source>
        <strain evidence="4 5">B7</strain>
    </source>
</reference>
<keyword evidence="5" id="KW-1185">Reference proteome</keyword>
<dbReference type="SUPFAM" id="SSF52743">
    <property type="entry name" value="Subtilisin-like"/>
    <property type="match status" value="1"/>
</dbReference>
<evidence type="ECO:0000256" key="1">
    <source>
        <dbReference type="PROSITE-ProRule" id="PRU01240"/>
    </source>
</evidence>
<feature type="region of interest" description="Disordered" evidence="2">
    <location>
        <begin position="1"/>
        <end position="35"/>
    </location>
</feature>
<dbReference type="OrthoDB" id="5495859at2"/>
<dbReference type="CDD" id="cd04847">
    <property type="entry name" value="Peptidases_S8_Subtilisin_like_2"/>
    <property type="match status" value="1"/>
</dbReference>
<feature type="active site" description="Charge relay system" evidence="1">
    <location>
        <position position="512"/>
    </location>
</feature>
<dbReference type="EMBL" id="QJVC01000004">
    <property type="protein sequence ID" value="PYI38931.1"/>
    <property type="molecule type" value="Genomic_DNA"/>
</dbReference>
<feature type="active site" description="Charge relay system" evidence="1">
    <location>
        <position position="325"/>
    </location>
</feature>
<protein>
    <recommendedName>
        <fullName evidence="3">Peptidase S8/S53 domain-containing protein</fullName>
    </recommendedName>
</protein>
<dbReference type="InterPro" id="IPR036852">
    <property type="entry name" value="Peptidase_S8/S53_dom_sf"/>
</dbReference>
<feature type="active site" description="Charge relay system" evidence="1">
    <location>
        <position position="293"/>
    </location>
</feature>
<dbReference type="GO" id="GO:0006508">
    <property type="term" value="P:proteolysis"/>
    <property type="evidence" value="ECO:0007669"/>
    <property type="project" value="UniProtKB-KW"/>
</dbReference>
<evidence type="ECO:0000313" key="4">
    <source>
        <dbReference type="EMBL" id="PYI38931.1"/>
    </source>
</evidence>
<comment type="caution">
    <text evidence="4">The sequence shown here is derived from an EMBL/GenBank/DDBJ whole genome shotgun (WGS) entry which is preliminary data.</text>
</comment>
<evidence type="ECO:0000259" key="3">
    <source>
        <dbReference type="Pfam" id="PF00082"/>
    </source>
</evidence>
<dbReference type="Pfam" id="PF00082">
    <property type="entry name" value="Peptidase_S8"/>
    <property type="match status" value="1"/>
</dbReference>
<evidence type="ECO:0000256" key="2">
    <source>
        <dbReference type="SAM" id="MobiDB-lite"/>
    </source>
</evidence>
<dbReference type="RefSeq" id="WP_110484494.1">
    <property type="nucleotide sequence ID" value="NZ_QJVC01000004.1"/>
</dbReference>
<dbReference type="PROSITE" id="PS51892">
    <property type="entry name" value="SUBTILASE"/>
    <property type="match status" value="1"/>
</dbReference>
<comment type="similarity">
    <text evidence="1">Belongs to the peptidase S8 family.</text>
</comment>
<evidence type="ECO:0000313" key="5">
    <source>
        <dbReference type="Proteomes" id="UP000247980"/>
    </source>
</evidence>
<feature type="domain" description="Peptidase S8/S53" evidence="3">
    <location>
        <begin position="288"/>
        <end position="562"/>
    </location>
</feature>
<name>A0A2V5ISF7_9MICC</name>
<dbReference type="AlphaFoldDB" id="A0A2V5ISF7"/>
<dbReference type="Proteomes" id="UP000247980">
    <property type="component" value="Unassembled WGS sequence"/>
</dbReference>
<dbReference type="Gene3D" id="3.40.50.200">
    <property type="entry name" value="Peptidase S8/S53 domain"/>
    <property type="match status" value="1"/>
</dbReference>